<keyword evidence="2" id="KW-1185">Reference proteome</keyword>
<dbReference type="AlphaFoldDB" id="A0A023B4V6"/>
<organism evidence="1 2">
    <name type="scientific">Gregarina niphandrodes</name>
    <name type="common">Septate eugregarine</name>
    <dbReference type="NCBI Taxonomy" id="110365"/>
    <lineage>
        <taxon>Eukaryota</taxon>
        <taxon>Sar</taxon>
        <taxon>Alveolata</taxon>
        <taxon>Apicomplexa</taxon>
        <taxon>Conoidasida</taxon>
        <taxon>Gregarinasina</taxon>
        <taxon>Eugregarinorida</taxon>
        <taxon>Gregarinidae</taxon>
        <taxon>Gregarina</taxon>
    </lineage>
</organism>
<dbReference type="GeneID" id="22913555"/>
<name>A0A023B4V6_GRENI</name>
<accession>A0A023B4V6</accession>
<dbReference type="Proteomes" id="UP000019763">
    <property type="component" value="Unassembled WGS sequence"/>
</dbReference>
<proteinExistence type="predicted"/>
<sequence>MNRPLATTLIQGPSAWNPLSVPSTLSVGDITDLAYLVSLENSAVMTFYSMQYSSQKDSVSPLTLTVSVHAVFGRMTI</sequence>
<dbReference type="EMBL" id="AFNH02000755">
    <property type="protein sequence ID" value="EZG56832.1"/>
    <property type="molecule type" value="Genomic_DNA"/>
</dbReference>
<dbReference type="RefSeq" id="XP_011131137.1">
    <property type="nucleotide sequence ID" value="XM_011132835.1"/>
</dbReference>
<evidence type="ECO:0000313" key="2">
    <source>
        <dbReference type="Proteomes" id="UP000019763"/>
    </source>
</evidence>
<comment type="caution">
    <text evidence="1">The sequence shown here is derived from an EMBL/GenBank/DDBJ whole genome shotgun (WGS) entry which is preliminary data.</text>
</comment>
<protein>
    <submittedName>
        <fullName evidence="1">Uncharacterized protein</fullName>
    </submittedName>
</protein>
<evidence type="ECO:0000313" key="1">
    <source>
        <dbReference type="EMBL" id="EZG56832.1"/>
    </source>
</evidence>
<dbReference type="VEuPathDB" id="CryptoDB:GNI_100650"/>
<gene>
    <name evidence="1" type="ORF">GNI_100650</name>
</gene>
<reference evidence="1" key="1">
    <citation type="submission" date="2013-12" db="EMBL/GenBank/DDBJ databases">
        <authorList>
            <person name="Omoto C.K."/>
            <person name="Sibley D."/>
            <person name="Venepally P."/>
            <person name="Hadjithomas M."/>
            <person name="Karamycheva S."/>
            <person name="Brunk B."/>
            <person name="Roos D."/>
            <person name="Caler E."/>
            <person name="Lorenzi H."/>
        </authorList>
    </citation>
    <scope>NUCLEOTIDE SEQUENCE</scope>
</reference>